<dbReference type="Pfam" id="PF22181">
    <property type="entry name" value="TarS_linker"/>
    <property type="match status" value="1"/>
</dbReference>
<dbReference type="GO" id="GO:0016758">
    <property type="term" value="F:hexosyltransferase activity"/>
    <property type="evidence" value="ECO:0007669"/>
    <property type="project" value="UniProtKB-ARBA"/>
</dbReference>
<proteinExistence type="predicted"/>
<evidence type="ECO:0000313" key="3">
    <source>
        <dbReference type="EMBL" id="RKW69698.1"/>
    </source>
</evidence>
<dbReference type="RefSeq" id="WP_121485744.1">
    <property type="nucleotide sequence ID" value="NZ_QQXL01000007.1"/>
</dbReference>
<accession>A0A496PGU0</accession>
<organism evidence="3 4">
    <name type="scientific">Galactobacter caseinivorans</name>
    <dbReference type="NCBI Taxonomy" id="2676123"/>
    <lineage>
        <taxon>Bacteria</taxon>
        <taxon>Bacillati</taxon>
        <taxon>Actinomycetota</taxon>
        <taxon>Actinomycetes</taxon>
        <taxon>Micrococcales</taxon>
        <taxon>Micrococcaceae</taxon>
        <taxon>Galactobacter</taxon>
    </lineage>
</organism>
<keyword evidence="4" id="KW-1185">Reference proteome</keyword>
<dbReference type="PANTHER" id="PTHR22916:SF3">
    <property type="entry name" value="UDP-GLCNAC:BETAGAL BETA-1,3-N-ACETYLGLUCOSAMINYLTRANSFERASE-LIKE PROTEIN 1"/>
    <property type="match status" value="1"/>
</dbReference>
<keyword evidence="3" id="KW-0808">Transferase</keyword>
<dbReference type="PANTHER" id="PTHR22916">
    <property type="entry name" value="GLYCOSYLTRANSFERASE"/>
    <property type="match status" value="1"/>
</dbReference>
<sequence>MVDQTPLVSVIIPVYNSMPYLTQTLSSVLAQDLPDGALEVIAVDDGSTDGSGEELDRFAALDARLTVIHQPNSGWPGMPRNKGLALASGEFVFFMDSDDTMAPDALRVMAQMAQEDGADVVIPRMQGTGGRGVQGLFTKHPHGKITVNRAMETISPQKLFRMSLVRQHQLGFPEGKVRLEDGMFVARAYVLATRIDIFTERPLYFIATRDDGQNISAQSFDPAGYDQSVRTIAGILREGTPDAAAGDRLVLELFQRKGLRFYAPKRWLKMKPERQAAWIRLHHQFMQDLIPAGLEASAAKATDASKLALIRASDLEGMRELVSAASQFEHAAVLAAATAPAGVLDLKIKVNRPVAAASRDTEKTVPARAKAASVVALAATPLQRWKLTRGATRRLEELVAGSGPQVLLELSGRKKNKITAIRGRLHSVSADRTELEYHFVIPDERLRHYRGDIVDAWTVGRSEKGRLGERVRVSVGGGAPLAHARGLRNYATIQNNFSIDLRKSK</sequence>
<dbReference type="CDD" id="cd00761">
    <property type="entry name" value="Glyco_tranf_GTA_type"/>
    <property type="match status" value="1"/>
</dbReference>
<dbReference type="EMBL" id="QQXL01000007">
    <property type="protein sequence ID" value="RKW69698.1"/>
    <property type="molecule type" value="Genomic_DNA"/>
</dbReference>
<dbReference type="AlphaFoldDB" id="A0A496PGU0"/>
<dbReference type="InterPro" id="IPR001173">
    <property type="entry name" value="Glyco_trans_2-like"/>
</dbReference>
<dbReference type="Gene3D" id="3.90.550.10">
    <property type="entry name" value="Spore Coat Polysaccharide Biosynthesis Protein SpsA, Chain A"/>
    <property type="match status" value="1"/>
</dbReference>
<feature type="domain" description="TarS/TarP linker" evidence="2">
    <location>
        <begin position="222"/>
        <end position="321"/>
    </location>
</feature>
<gene>
    <name evidence="3" type="ORF">DWQ67_11390</name>
</gene>
<dbReference type="Pfam" id="PF00535">
    <property type="entry name" value="Glycos_transf_2"/>
    <property type="match status" value="1"/>
</dbReference>
<feature type="domain" description="Glycosyltransferase 2-like" evidence="1">
    <location>
        <begin position="9"/>
        <end position="139"/>
    </location>
</feature>
<comment type="caution">
    <text evidence="3">The sequence shown here is derived from an EMBL/GenBank/DDBJ whole genome shotgun (WGS) entry which is preliminary data.</text>
</comment>
<evidence type="ECO:0000259" key="1">
    <source>
        <dbReference type="Pfam" id="PF00535"/>
    </source>
</evidence>
<evidence type="ECO:0000259" key="2">
    <source>
        <dbReference type="Pfam" id="PF22181"/>
    </source>
</evidence>
<name>A0A496PGU0_9MICC</name>
<protein>
    <submittedName>
        <fullName evidence="3">Glycosyltransferase family 2 protein</fullName>
    </submittedName>
</protein>
<dbReference type="InterPro" id="IPR029044">
    <property type="entry name" value="Nucleotide-diphossugar_trans"/>
</dbReference>
<evidence type="ECO:0000313" key="4">
    <source>
        <dbReference type="Proteomes" id="UP000273119"/>
    </source>
</evidence>
<reference evidence="3 4" key="1">
    <citation type="submission" date="2018-07" db="EMBL/GenBank/DDBJ databases">
        <title>Arthrobacter sp. nov., isolated from raw cow's milk with high bacterial count.</title>
        <authorList>
            <person name="Hahne J."/>
            <person name="Isele D."/>
            <person name="Lipski A."/>
        </authorList>
    </citation>
    <scope>NUCLEOTIDE SEQUENCE [LARGE SCALE GENOMIC DNA]</scope>
    <source>
        <strain evidence="3 4">JZ R-183</strain>
    </source>
</reference>
<dbReference type="Proteomes" id="UP000273119">
    <property type="component" value="Unassembled WGS sequence"/>
</dbReference>
<dbReference type="SUPFAM" id="SSF53448">
    <property type="entry name" value="Nucleotide-diphospho-sugar transferases"/>
    <property type="match status" value="1"/>
</dbReference>
<dbReference type="InterPro" id="IPR054028">
    <property type="entry name" value="TarS/TarP_linker"/>
</dbReference>